<name>A0A7G9WEP0_9FIRM</name>
<feature type="chain" id="PRO_5039655514" description="Lipoprotein" evidence="1">
    <location>
        <begin position="27"/>
        <end position="318"/>
    </location>
</feature>
<evidence type="ECO:0000313" key="3">
    <source>
        <dbReference type="Proteomes" id="UP000516046"/>
    </source>
</evidence>
<evidence type="ECO:0000313" key="2">
    <source>
        <dbReference type="EMBL" id="QNO17152.1"/>
    </source>
</evidence>
<evidence type="ECO:0008006" key="4">
    <source>
        <dbReference type="Google" id="ProtNLM"/>
    </source>
</evidence>
<gene>
    <name evidence="2" type="ORF">H6X83_09325</name>
</gene>
<dbReference type="PROSITE" id="PS51257">
    <property type="entry name" value="PROKAR_LIPOPROTEIN"/>
    <property type="match status" value="1"/>
</dbReference>
<protein>
    <recommendedName>
        <fullName evidence="4">Lipoprotein</fullName>
    </recommendedName>
</protein>
<dbReference type="RefSeq" id="WP_212506220.1">
    <property type="nucleotide sequence ID" value="NZ_CP060696.1"/>
</dbReference>
<sequence length="318" mass="34436">MMKSFGKSAALLLSAAILLSASACGAASGAKAAEAAPNQNAAGKNNPVQTSFRAFIWTNTTDAGEGGEGTATYVTLKKSGKDPLKVELPWQLYELSSKLKNCVLTHSEVSASSDSPALDICYDIEKAPGTTDTESAQHYKWENGTFTYSGKFSESQSTWPLGKYESSQAAEVINTLYDKFSKESGLENYSPQSAKLNNLFSNGVLPQQIELVRVKHGEAIITGTASGETTNHTKLLTNKADIVKFIDKLNNCTLSKTSTPDNGYSYSLILKMENGSFYTWENNLSTTHGSFVPEAGIPIGEYYSVKIQKLIDSYYTSR</sequence>
<keyword evidence="1" id="KW-0732">Signal</keyword>
<keyword evidence="3" id="KW-1185">Reference proteome</keyword>
<reference evidence="2 3" key="1">
    <citation type="submission" date="2020-08" db="EMBL/GenBank/DDBJ databases">
        <authorList>
            <person name="Ren C."/>
            <person name="Gu Y."/>
            <person name="Xu Y."/>
        </authorList>
    </citation>
    <scope>NUCLEOTIDE SEQUENCE [LARGE SCALE GENOMIC DNA]</scope>
    <source>
        <strain evidence="2 3">LBM18003</strain>
    </source>
</reference>
<evidence type="ECO:0000256" key="1">
    <source>
        <dbReference type="SAM" id="SignalP"/>
    </source>
</evidence>
<dbReference type="Proteomes" id="UP000516046">
    <property type="component" value="Chromosome"/>
</dbReference>
<proteinExistence type="predicted"/>
<dbReference type="EMBL" id="CP060696">
    <property type="protein sequence ID" value="QNO17152.1"/>
    <property type="molecule type" value="Genomic_DNA"/>
</dbReference>
<dbReference type="KEGG" id="caml:H6X83_09325"/>
<dbReference type="AlphaFoldDB" id="A0A7G9WEP0"/>
<feature type="signal peptide" evidence="1">
    <location>
        <begin position="1"/>
        <end position="26"/>
    </location>
</feature>
<organism evidence="2 3">
    <name type="scientific">Caproicibacterium amylolyticum</name>
    <dbReference type="NCBI Taxonomy" id="2766537"/>
    <lineage>
        <taxon>Bacteria</taxon>
        <taxon>Bacillati</taxon>
        <taxon>Bacillota</taxon>
        <taxon>Clostridia</taxon>
        <taxon>Eubacteriales</taxon>
        <taxon>Oscillospiraceae</taxon>
        <taxon>Caproicibacterium</taxon>
    </lineage>
</organism>
<accession>A0A7G9WEP0</accession>